<keyword evidence="1" id="KW-1003">Cell membrane</keyword>
<keyword evidence="2" id="KW-0812">Transmembrane</keyword>
<dbReference type="AlphaFoldDB" id="A0A3B1A360"/>
<dbReference type="GO" id="GO:0016829">
    <property type="term" value="F:lyase activity"/>
    <property type="evidence" value="ECO:0007669"/>
    <property type="project" value="UniProtKB-KW"/>
</dbReference>
<dbReference type="PANTHER" id="PTHR30518">
    <property type="entry name" value="ENDOLYTIC MUREIN TRANSGLYCOSYLASE"/>
    <property type="match status" value="1"/>
</dbReference>
<evidence type="ECO:0000256" key="4">
    <source>
        <dbReference type="ARBA" id="ARBA00023136"/>
    </source>
</evidence>
<keyword evidence="6" id="KW-0961">Cell wall biogenesis/degradation</keyword>
<evidence type="ECO:0000256" key="1">
    <source>
        <dbReference type="ARBA" id="ARBA00022475"/>
    </source>
</evidence>
<protein>
    <submittedName>
        <fullName evidence="7">FIG004453: protein YceG like</fullName>
    </submittedName>
</protein>
<evidence type="ECO:0000256" key="6">
    <source>
        <dbReference type="ARBA" id="ARBA00023316"/>
    </source>
</evidence>
<keyword evidence="3" id="KW-1133">Transmembrane helix</keyword>
<evidence type="ECO:0000313" key="7">
    <source>
        <dbReference type="EMBL" id="VAW92599.1"/>
    </source>
</evidence>
<evidence type="ECO:0000256" key="5">
    <source>
        <dbReference type="ARBA" id="ARBA00023239"/>
    </source>
</evidence>
<accession>A0A3B1A360</accession>
<reference evidence="7" key="1">
    <citation type="submission" date="2018-06" db="EMBL/GenBank/DDBJ databases">
        <authorList>
            <person name="Zhirakovskaya E."/>
        </authorList>
    </citation>
    <scope>NUCLEOTIDE SEQUENCE</scope>
</reference>
<dbReference type="InterPro" id="IPR003770">
    <property type="entry name" value="MLTG-like"/>
</dbReference>
<dbReference type="Gene3D" id="3.30.1490.480">
    <property type="entry name" value="Endolytic murein transglycosylase"/>
    <property type="match status" value="1"/>
</dbReference>
<name>A0A3B1A360_9ZZZZ</name>
<dbReference type="CDD" id="cd08010">
    <property type="entry name" value="MltG_like"/>
    <property type="match status" value="1"/>
</dbReference>
<dbReference type="PANTHER" id="PTHR30518:SF2">
    <property type="entry name" value="ENDOLYTIC MUREIN TRANSGLYCOSYLASE"/>
    <property type="match status" value="1"/>
</dbReference>
<keyword evidence="5" id="KW-0456">Lyase</keyword>
<gene>
    <name evidence="7" type="ORF">MNBD_GAMMA20-2175</name>
</gene>
<evidence type="ECO:0000256" key="2">
    <source>
        <dbReference type="ARBA" id="ARBA00022692"/>
    </source>
</evidence>
<dbReference type="GO" id="GO:0071555">
    <property type="term" value="P:cell wall organization"/>
    <property type="evidence" value="ECO:0007669"/>
    <property type="project" value="UniProtKB-KW"/>
</dbReference>
<dbReference type="HAMAP" id="MF_02065">
    <property type="entry name" value="MltG"/>
    <property type="match status" value="1"/>
</dbReference>
<proteinExistence type="inferred from homology"/>
<keyword evidence="4" id="KW-0472">Membrane</keyword>
<sequence length="351" mass="39794">MTKSRFFKLFGGLVLLASLTTAWVWMDYQSFTDETLDFGESGLRYELKSGMTLTGIAHDLQTRGIIDHPRYLVWLGRLEGKAKQIKAGEYRFDTGITPHRLLQQLVNGETLQYAITIVEGWNFRQLMDAVHSNEYLLHTLSDYSDAEIMQQLGYSGEHPEGRFLPDTYHFPRMTTDVVFLQRAYAAMQTLLGEEWPARSPDLAFDTSYKALILASIVEKETALPSERKQIAGVFNRRLKKRMRLQTDPTVIYGLGRSFDGNIRRRDLRRDTPYNTYLHKGLPPTPIAMPGRDAVIAALHPAEGDELYFVSRGDGSHQFSATLKEHNKAVVEYQLGGRAKPFSSLPSGKLGK</sequence>
<organism evidence="7">
    <name type="scientific">hydrothermal vent metagenome</name>
    <dbReference type="NCBI Taxonomy" id="652676"/>
    <lineage>
        <taxon>unclassified sequences</taxon>
        <taxon>metagenomes</taxon>
        <taxon>ecological metagenomes</taxon>
    </lineage>
</organism>
<dbReference type="Pfam" id="PF02618">
    <property type="entry name" value="YceG"/>
    <property type="match status" value="1"/>
</dbReference>
<evidence type="ECO:0000256" key="3">
    <source>
        <dbReference type="ARBA" id="ARBA00022989"/>
    </source>
</evidence>
<dbReference type="Gene3D" id="3.30.160.60">
    <property type="entry name" value="Classic Zinc Finger"/>
    <property type="match status" value="1"/>
</dbReference>
<dbReference type="NCBIfam" id="TIGR00247">
    <property type="entry name" value="endolytic transglycosylase MltG"/>
    <property type="match status" value="1"/>
</dbReference>
<dbReference type="EMBL" id="UOFU01000002">
    <property type="protein sequence ID" value="VAW92599.1"/>
    <property type="molecule type" value="Genomic_DNA"/>
</dbReference>